<feature type="transmembrane region" description="Helical" evidence="1">
    <location>
        <begin position="59"/>
        <end position="81"/>
    </location>
</feature>
<comment type="caution">
    <text evidence="3">The sequence shown here is derived from an EMBL/GenBank/DDBJ whole genome shotgun (WGS) entry which is preliminary data.</text>
</comment>
<evidence type="ECO:0000313" key="4">
    <source>
        <dbReference type="Proteomes" id="UP000570361"/>
    </source>
</evidence>
<gene>
    <name evidence="3" type="ORF">FHS18_002062</name>
</gene>
<sequence length="141" mass="16406">MRRGTAWIITAYTVLLLYWMFIGFGRMNLDTTSYHYNLIPFHTIKMYFKHADHFDLRTWAINVIGNIAVFVPFGLAVPVLWKQTWLRFVLQFMGVLIVLESLQLVSKRGSLDIDDLLLNTIGAAIGFGLYRMIVKRVTYKL</sequence>
<dbReference type="Proteomes" id="UP000570361">
    <property type="component" value="Unassembled WGS sequence"/>
</dbReference>
<accession>A0A7W5AWA5</accession>
<feature type="domain" description="VanZ-like" evidence="2">
    <location>
        <begin position="12"/>
        <end position="133"/>
    </location>
</feature>
<dbReference type="RefSeq" id="WP_183599584.1">
    <property type="nucleotide sequence ID" value="NZ_JACHXK010000003.1"/>
</dbReference>
<dbReference type="EMBL" id="JACHXK010000003">
    <property type="protein sequence ID" value="MBB3109999.1"/>
    <property type="molecule type" value="Genomic_DNA"/>
</dbReference>
<evidence type="ECO:0000256" key="1">
    <source>
        <dbReference type="SAM" id="Phobius"/>
    </source>
</evidence>
<dbReference type="AlphaFoldDB" id="A0A7W5AWA5"/>
<dbReference type="InterPro" id="IPR053150">
    <property type="entry name" value="Teicoplanin_resist-assoc"/>
</dbReference>
<feature type="transmembrane region" description="Helical" evidence="1">
    <location>
        <begin position="88"/>
        <end position="105"/>
    </location>
</feature>
<evidence type="ECO:0000259" key="2">
    <source>
        <dbReference type="Pfam" id="PF04892"/>
    </source>
</evidence>
<dbReference type="PANTHER" id="PTHR36834">
    <property type="entry name" value="MEMBRANE PROTEIN-RELATED"/>
    <property type="match status" value="1"/>
</dbReference>
<evidence type="ECO:0000313" key="3">
    <source>
        <dbReference type="EMBL" id="MBB3109999.1"/>
    </source>
</evidence>
<keyword evidence="1" id="KW-0472">Membrane</keyword>
<keyword evidence="4" id="KW-1185">Reference proteome</keyword>
<dbReference type="InterPro" id="IPR006976">
    <property type="entry name" value="VanZ-like"/>
</dbReference>
<name>A0A7W5AWA5_9BACL</name>
<feature type="transmembrane region" description="Helical" evidence="1">
    <location>
        <begin position="7"/>
        <end position="27"/>
    </location>
</feature>
<protein>
    <submittedName>
        <fullName evidence="3">Glycopeptide antibiotics resistance protein</fullName>
    </submittedName>
</protein>
<feature type="transmembrane region" description="Helical" evidence="1">
    <location>
        <begin position="117"/>
        <end position="134"/>
    </location>
</feature>
<proteinExistence type="predicted"/>
<dbReference type="PANTHER" id="PTHR36834:SF1">
    <property type="entry name" value="INTEGRAL MEMBRANE PROTEIN"/>
    <property type="match status" value="1"/>
</dbReference>
<reference evidence="3 4" key="1">
    <citation type="submission" date="2020-08" db="EMBL/GenBank/DDBJ databases">
        <title>Genomic Encyclopedia of Type Strains, Phase III (KMG-III): the genomes of soil and plant-associated and newly described type strains.</title>
        <authorList>
            <person name="Whitman W."/>
        </authorList>
    </citation>
    <scope>NUCLEOTIDE SEQUENCE [LARGE SCALE GENOMIC DNA]</scope>
    <source>
        <strain evidence="3 4">CECT 5862</strain>
    </source>
</reference>
<dbReference type="Pfam" id="PF04892">
    <property type="entry name" value="VanZ"/>
    <property type="match status" value="1"/>
</dbReference>
<organism evidence="3 4">
    <name type="scientific">Paenibacillus phyllosphaerae</name>
    <dbReference type="NCBI Taxonomy" id="274593"/>
    <lineage>
        <taxon>Bacteria</taxon>
        <taxon>Bacillati</taxon>
        <taxon>Bacillota</taxon>
        <taxon>Bacilli</taxon>
        <taxon>Bacillales</taxon>
        <taxon>Paenibacillaceae</taxon>
        <taxon>Paenibacillus</taxon>
    </lineage>
</organism>
<keyword evidence="1" id="KW-1133">Transmembrane helix</keyword>
<keyword evidence="1" id="KW-0812">Transmembrane</keyword>